<feature type="compositionally biased region" description="Basic and acidic residues" evidence="2">
    <location>
        <begin position="245"/>
        <end position="257"/>
    </location>
</feature>
<evidence type="ECO:0000259" key="4">
    <source>
        <dbReference type="PROSITE" id="PS51228"/>
    </source>
</evidence>
<feature type="compositionally biased region" description="Polar residues" evidence="2">
    <location>
        <begin position="224"/>
        <end position="235"/>
    </location>
</feature>
<dbReference type="PROSITE" id="PS00880">
    <property type="entry name" value="ACB_1"/>
    <property type="match status" value="1"/>
</dbReference>
<dbReference type="Gene3D" id="1.20.80.10">
    <property type="match status" value="1"/>
</dbReference>
<gene>
    <name evidence="5" type="ORF">MCOR_46499</name>
</gene>
<feature type="region of interest" description="Disordered" evidence="2">
    <location>
        <begin position="444"/>
        <end position="468"/>
    </location>
</feature>
<feature type="region of interest" description="Disordered" evidence="2">
    <location>
        <begin position="189"/>
        <end position="295"/>
    </location>
</feature>
<dbReference type="InterPro" id="IPR035984">
    <property type="entry name" value="Acyl-CoA-binding_sf"/>
</dbReference>
<dbReference type="PRINTS" id="PR00689">
    <property type="entry name" value="ACOABINDINGP"/>
</dbReference>
<dbReference type="OrthoDB" id="71307at2759"/>
<evidence type="ECO:0000313" key="6">
    <source>
        <dbReference type="Proteomes" id="UP000507470"/>
    </source>
</evidence>
<feature type="region of interest" description="Disordered" evidence="2">
    <location>
        <begin position="367"/>
        <end position="389"/>
    </location>
</feature>
<dbReference type="InterPro" id="IPR022408">
    <property type="entry name" value="Acyl-CoA-binding_prot_CS"/>
</dbReference>
<dbReference type="Proteomes" id="UP000507470">
    <property type="component" value="Unassembled WGS sequence"/>
</dbReference>
<evidence type="ECO:0000256" key="1">
    <source>
        <dbReference type="ARBA" id="ARBA00023121"/>
    </source>
</evidence>
<keyword evidence="3" id="KW-0472">Membrane</keyword>
<keyword evidence="3" id="KW-1133">Transmembrane helix</keyword>
<dbReference type="GO" id="GO:0000062">
    <property type="term" value="F:fatty-acyl-CoA binding"/>
    <property type="evidence" value="ECO:0007669"/>
    <property type="project" value="InterPro"/>
</dbReference>
<organism evidence="5 6">
    <name type="scientific">Mytilus coruscus</name>
    <name type="common">Sea mussel</name>
    <dbReference type="NCBI Taxonomy" id="42192"/>
    <lineage>
        <taxon>Eukaryota</taxon>
        <taxon>Metazoa</taxon>
        <taxon>Spiralia</taxon>
        <taxon>Lophotrochozoa</taxon>
        <taxon>Mollusca</taxon>
        <taxon>Bivalvia</taxon>
        <taxon>Autobranchia</taxon>
        <taxon>Pteriomorphia</taxon>
        <taxon>Mytilida</taxon>
        <taxon>Mytiloidea</taxon>
        <taxon>Mytilidae</taxon>
        <taxon>Mytilinae</taxon>
        <taxon>Mytilus</taxon>
    </lineage>
</organism>
<dbReference type="Pfam" id="PF00887">
    <property type="entry name" value="ACBP"/>
    <property type="match status" value="1"/>
</dbReference>
<dbReference type="PROSITE" id="PS51228">
    <property type="entry name" value="ACB_2"/>
    <property type="match status" value="1"/>
</dbReference>
<keyword evidence="1" id="KW-0446">Lipid-binding</keyword>
<dbReference type="AlphaFoldDB" id="A0A6J8E0S2"/>
<evidence type="ECO:0000313" key="5">
    <source>
        <dbReference type="EMBL" id="CAC5413628.1"/>
    </source>
</evidence>
<evidence type="ECO:0000256" key="2">
    <source>
        <dbReference type="SAM" id="MobiDB-lite"/>
    </source>
</evidence>
<keyword evidence="6" id="KW-1185">Reference proteome</keyword>
<reference evidence="5 6" key="1">
    <citation type="submission" date="2020-06" db="EMBL/GenBank/DDBJ databases">
        <authorList>
            <person name="Li R."/>
            <person name="Bekaert M."/>
        </authorList>
    </citation>
    <scope>NUCLEOTIDE SEQUENCE [LARGE SCALE GENOMIC DNA]</scope>
    <source>
        <strain evidence="6">wild</strain>
    </source>
</reference>
<feature type="region of interest" description="Disordered" evidence="2">
    <location>
        <begin position="403"/>
        <end position="430"/>
    </location>
</feature>
<dbReference type="EMBL" id="CACVKT020008164">
    <property type="protein sequence ID" value="CAC5413628.1"/>
    <property type="molecule type" value="Genomic_DNA"/>
</dbReference>
<evidence type="ECO:0000256" key="3">
    <source>
        <dbReference type="SAM" id="Phobius"/>
    </source>
</evidence>
<dbReference type="GO" id="GO:0005737">
    <property type="term" value="C:cytoplasm"/>
    <property type="evidence" value="ECO:0007669"/>
    <property type="project" value="TreeGrafter"/>
</dbReference>
<dbReference type="PANTHER" id="PTHR23310">
    <property type="entry name" value="ACYL-COA-BINDING PROTEIN, ACBP"/>
    <property type="match status" value="1"/>
</dbReference>
<dbReference type="PANTHER" id="PTHR23310:SF77">
    <property type="entry name" value="LD25952P"/>
    <property type="match status" value="1"/>
</dbReference>
<dbReference type="InterPro" id="IPR000582">
    <property type="entry name" value="Acyl-CoA-binding_protein"/>
</dbReference>
<feature type="compositionally biased region" description="Polar residues" evidence="2">
    <location>
        <begin position="284"/>
        <end position="295"/>
    </location>
</feature>
<dbReference type="SUPFAM" id="SSF47027">
    <property type="entry name" value="Acyl-CoA binding protein"/>
    <property type="match status" value="1"/>
</dbReference>
<sequence>MATTPKERFDAAVKVIHGLPKEGPFQPSYEIMLTFYGLYKQATEGTCTKPKPWSWDIVAKKKWDAWNKLGTLSSEQAMDLYVEELKKSIALSTDKWNTMGDKDKRIVEAMPQEKPVRDFMETIGTFYELIDERSPFEDEKRSYDLANGDTNSNVIQADIRNGNENSMNHSMLVDPLLKNLVKQDIKMNGMPRGFQDKEFDDEKPTESALSILDSERENWDRISSIKNAQDQNTNGEHPVNGETVTDDKVPSSDRLTSESESEEEFCDTSDQPSPEELSRKASEDQQMSTPLRGNLQNNRQKYVHFSANPSLRTDIEVDQQTLSPIPNRLHRDNLSMSRNFPFGLNFQQRSLHDSLIVHGPSEDSFNVTGLSEIGSENSNSSAQSNSLTKSEVLMEEHLSSENIRTCGGGQISPPGGSSSGKLPSQGSYSSQGYRPVEGYGFYDGFPVEGGQGGEGGGGRDPPYPPQMYGSVNEQIAITLMRLQQDMHTVLQRLDSLEAVSRQQRKSDQKNSIFMSSWWPFPNLTGKTFLFVVIWPMFVYWLMSRRRRRTN</sequence>
<name>A0A6J8E0S2_MYTCO</name>
<feature type="compositionally biased region" description="Basic and acidic residues" evidence="2">
    <location>
        <begin position="194"/>
        <end position="205"/>
    </location>
</feature>
<feature type="compositionally biased region" description="Low complexity" evidence="2">
    <location>
        <begin position="375"/>
        <end position="389"/>
    </location>
</feature>
<keyword evidence="3" id="KW-0812">Transmembrane</keyword>
<feature type="domain" description="ACB" evidence="4">
    <location>
        <begin position="5"/>
        <end position="94"/>
    </location>
</feature>
<feature type="transmembrane region" description="Helical" evidence="3">
    <location>
        <begin position="523"/>
        <end position="542"/>
    </location>
</feature>
<feature type="compositionally biased region" description="Low complexity" evidence="2">
    <location>
        <begin position="411"/>
        <end position="430"/>
    </location>
</feature>
<protein>
    <submittedName>
        <fullName evidence="5">Acyl-CoA-binding domain-containing protein 5</fullName>
    </submittedName>
</protein>
<feature type="compositionally biased region" description="Gly residues" evidence="2">
    <location>
        <begin position="447"/>
        <end position="459"/>
    </location>
</feature>
<dbReference type="GO" id="GO:0006631">
    <property type="term" value="P:fatty acid metabolic process"/>
    <property type="evidence" value="ECO:0007669"/>
    <property type="project" value="TreeGrafter"/>
</dbReference>
<dbReference type="FunFam" id="1.20.80.10:FF:000010">
    <property type="entry name" value="Acyl-CoA-binding domain-containing protein 5"/>
    <property type="match status" value="1"/>
</dbReference>
<accession>A0A6J8E0S2</accession>
<proteinExistence type="predicted"/>
<dbReference type="InterPro" id="IPR014352">
    <property type="entry name" value="FERM/acyl-CoA-bd_prot_sf"/>
</dbReference>